<dbReference type="Proteomes" id="UP000283426">
    <property type="component" value="Unassembled WGS sequence"/>
</dbReference>
<evidence type="ECO:0000313" key="2">
    <source>
        <dbReference type="Proteomes" id="UP000283426"/>
    </source>
</evidence>
<proteinExistence type="predicted"/>
<name>A0A412WPJ3_9BACT</name>
<protein>
    <submittedName>
        <fullName evidence="1">Uncharacterized protein</fullName>
    </submittedName>
</protein>
<organism evidence="1 2">
    <name type="scientific">Odoribacter splanchnicus</name>
    <dbReference type="NCBI Taxonomy" id="28118"/>
    <lineage>
        <taxon>Bacteria</taxon>
        <taxon>Pseudomonadati</taxon>
        <taxon>Bacteroidota</taxon>
        <taxon>Bacteroidia</taxon>
        <taxon>Bacteroidales</taxon>
        <taxon>Odoribacteraceae</taxon>
        <taxon>Odoribacter</taxon>
    </lineage>
</organism>
<gene>
    <name evidence="1" type="ORF">DWW24_04665</name>
</gene>
<sequence>MYIYMFPLNVGLFFLSIPIPGFVPSDRFAWNGPLRLSFTDRRNSSLRSSDTTGRAFGKPNRTLVPAPMVFRHKTLHLTAELTGKENTTGNLQ</sequence>
<reference evidence="1 2" key="1">
    <citation type="submission" date="2018-08" db="EMBL/GenBank/DDBJ databases">
        <title>A genome reference for cultivated species of the human gut microbiota.</title>
        <authorList>
            <person name="Zou Y."/>
            <person name="Xue W."/>
            <person name="Luo G."/>
        </authorList>
    </citation>
    <scope>NUCLEOTIDE SEQUENCE [LARGE SCALE GENOMIC DNA]</scope>
    <source>
        <strain evidence="1 2">AF14-6AC</strain>
    </source>
</reference>
<dbReference type="AlphaFoldDB" id="A0A412WPJ3"/>
<accession>A0A412WPJ3</accession>
<evidence type="ECO:0000313" key="1">
    <source>
        <dbReference type="EMBL" id="RGV29146.1"/>
    </source>
</evidence>
<dbReference type="EMBL" id="QRYW01000007">
    <property type="protein sequence ID" value="RGV29146.1"/>
    <property type="molecule type" value="Genomic_DNA"/>
</dbReference>
<comment type="caution">
    <text evidence="1">The sequence shown here is derived from an EMBL/GenBank/DDBJ whole genome shotgun (WGS) entry which is preliminary data.</text>
</comment>